<sequence>MGYEILLYIPNLIAVDGIAARALKQTSAFGAWFDVLIDLISRGALWCFLSKWGYFMMMIEWLTFVCTHARGPGWKIPKEDFPAICKMVMANGFKTPIGTYTITGIFVLPLWLYGMTSGFLSDNFGLDLTIQYVVMVILCGGRVLGLITELFYIKEHVKGLLMEDSLKPSKG</sequence>
<keyword evidence="6 9" id="KW-0472">Membrane</keyword>
<proteinExistence type="inferred from homology"/>
<name>A0ABY7DWF3_MYAAR</name>
<evidence type="ECO:0000256" key="3">
    <source>
        <dbReference type="ARBA" id="ARBA00022692"/>
    </source>
</evidence>
<dbReference type="InterPro" id="IPR048254">
    <property type="entry name" value="CDP_ALCOHOL_P_TRANSF_CS"/>
</dbReference>
<keyword evidence="4 9" id="KW-1133">Transmembrane helix</keyword>
<dbReference type="PANTHER" id="PTHR15362:SF13">
    <property type="entry name" value="SI:CH1073-145M9.1"/>
    <property type="match status" value="1"/>
</dbReference>
<evidence type="ECO:0000256" key="5">
    <source>
        <dbReference type="ARBA" id="ARBA00023098"/>
    </source>
</evidence>
<evidence type="ECO:0000256" key="1">
    <source>
        <dbReference type="ARBA" id="ARBA00004141"/>
    </source>
</evidence>
<evidence type="ECO:0000256" key="2">
    <source>
        <dbReference type="ARBA" id="ARBA00022679"/>
    </source>
</evidence>
<evidence type="ECO:0000313" key="10">
    <source>
        <dbReference type="EMBL" id="WAR02047.1"/>
    </source>
</evidence>
<keyword evidence="3 9" id="KW-0812">Transmembrane</keyword>
<dbReference type="Gene3D" id="1.20.120.1760">
    <property type="match status" value="1"/>
</dbReference>
<dbReference type="PROSITE" id="PS00379">
    <property type="entry name" value="CDP_ALCOHOL_P_TRANSF"/>
    <property type="match status" value="1"/>
</dbReference>
<gene>
    <name evidence="10" type="ORF">MAR_008605</name>
</gene>
<evidence type="ECO:0000256" key="8">
    <source>
        <dbReference type="RuleBase" id="RU003750"/>
    </source>
</evidence>
<reference evidence="10" key="1">
    <citation type="submission" date="2022-11" db="EMBL/GenBank/DDBJ databases">
        <title>Centuries of genome instability and evolution in soft-shell clam transmissible cancer (bioRxiv).</title>
        <authorList>
            <person name="Hart S.F.M."/>
            <person name="Yonemitsu M.A."/>
            <person name="Giersch R.M."/>
            <person name="Beal B.F."/>
            <person name="Arriagada G."/>
            <person name="Davis B.W."/>
            <person name="Ostrander E.A."/>
            <person name="Goff S.P."/>
            <person name="Metzger M.J."/>
        </authorList>
    </citation>
    <scope>NUCLEOTIDE SEQUENCE</scope>
    <source>
        <strain evidence="10">MELC-2E11</strain>
        <tissue evidence="10">Siphon/mantle</tissue>
    </source>
</reference>
<protein>
    <submittedName>
        <fullName evidence="10">Uncharacterized protein</fullName>
    </submittedName>
</protein>
<accession>A0ABY7DWF3</accession>
<feature type="transmembrane region" description="Helical" evidence="9">
    <location>
        <begin position="97"/>
        <end position="120"/>
    </location>
</feature>
<dbReference type="InterPro" id="IPR043130">
    <property type="entry name" value="CDP-OH_PTrfase_TM_dom"/>
</dbReference>
<keyword evidence="5" id="KW-0443">Lipid metabolism</keyword>
<dbReference type="Pfam" id="PF01066">
    <property type="entry name" value="CDP-OH_P_transf"/>
    <property type="match status" value="1"/>
</dbReference>
<evidence type="ECO:0000256" key="6">
    <source>
        <dbReference type="ARBA" id="ARBA00023136"/>
    </source>
</evidence>
<evidence type="ECO:0000256" key="9">
    <source>
        <dbReference type="SAM" id="Phobius"/>
    </source>
</evidence>
<evidence type="ECO:0000256" key="4">
    <source>
        <dbReference type="ARBA" id="ARBA00022989"/>
    </source>
</evidence>
<dbReference type="Proteomes" id="UP001164746">
    <property type="component" value="Chromosome 4"/>
</dbReference>
<feature type="transmembrane region" description="Helical" evidence="9">
    <location>
        <begin position="132"/>
        <end position="153"/>
    </location>
</feature>
<comment type="subcellular location">
    <subcellularLocation>
        <location evidence="1">Membrane</location>
        <topology evidence="1">Multi-pass membrane protein</topology>
    </subcellularLocation>
</comment>
<evidence type="ECO:0000313" key="11">
    <source>
        <dbReference type="Proteomes" id="UP001164746"/>
    </source>
</evidence>
<comment type="similarity">
    <text evidence="8">Belongs to the CDP-alcohol phosphatidyltransferase class-I family.</text>
</comment>
<keyword evidence="11" id="KW-1185">Reference proteome</keyword>
<keyword evidence="2 8" id="KW-0808">Transferase</keyword>
<keyword evidence="7" id="KW-1208">Phospholipid metabolism</keyword>
<dbReference type="EMBL" id="CP111015">
    <property type="protein sequence ID" value="WAR02047.1"/>
    <property type="molecule type" value="Genomic_DNA"/>
</dbReference>
<evidence type="ECO:0000256" key="7">
    <source>
        <dbReference type="ARBA" id="ARBA00023264"/>
    </source>
</evidence>
<dbReference type="PANTHER" id="PTHR15362">
    <property type="entry name" value="PHOSPHATIDYLINOSITOL SYNTHASE"/>
    <property type="match status" value="1"/>
</dbReference>
<organism evidence="10 11">
    <name type="scientific">Mya arenaria</name>
    <name type="common">Soft-shell clam</name>
    <dbReference type="NCBI Taxonomy" id="6604"/>
    <lineage>
        <taxon>Eukaryota</taxon>
        <taxon>Metazoa</taxon>
        <taxon>Spiralia</taxon>
        <taxon>Lophotrochozoa</taxon>
        <taxon>Mollusca</taxon>
        <taxon>Bivalvia</taxon>
        <taxon>Autobranchia</taxon>
        <taxon>Heteroconchia</taxon>
        <taxon>Euheterodonta</taxon>
        <taxon>Imparidentia</taxon>
        <taxon>Neoheterodontei</taxon>
        <taxon>Myida</taxon>
        <taxon>Myoidea</taxon>
        <taxon>Myidae</taxon>
        <taxon>Mya</taxon>
    </lineage>
</organism>
<dbReference type="InterPro" id="IPR000462">
    <property type="entry name" value="CDP-OH_P_trans"/>
</dbReference>